<sequence>MDRSPGKDPGRERRQRQAFLKDLKDFHAAKGHPISRFPYVGGRELDLHHLYNKVTSLGGFQKVSEKERWGELTEHFNFPRGCTHAPYALKQLYYRYLEPYERVNQGEEEEDFLLDRSPSASPRPGTPMGMGHHSVTRQVEIPGNIGNIFVDIELTFAAQNLLLWEEKGGFSGVGYRVPQYALRQTSGLSLDKPALTDYDKLMMSLQSGLPNEVDFAINVCTLLSNESKHVMRLNKAPRIIDQLLAQVGLFEDGPGSYQSVYEEGWKPLTGRDFVKFWKDTVEDGEMKDLIRTHLDKTTDEDHMDLDSLFNTRRNLGINDIEGQRVLQVAVILRNLSFEADNVSVLAAHKTCFRFLLLCAHSKYASLKQLGLDTLSNVAAEMILEPVQNETTQLLMHTICAGLNSRDKFSAMRGMEVLGKLCQVPENQEVLEECVELDTYRNLVRTLLVHDVQVLLACLEVLYDLSNVGKVTASKIASIEHSVEILVGMLTLDVQTLRPDALAGIRIIDHGPHRQAAQDPNRVDSYQQAQQTGQRQQLVTATVSSAHSATPSQGGREIDSETFTCSWLNSLYEVDSEGSVARIDLYADYLSSCSKLARVGILTSTHFYRCVKTLFPNTGSKRVDTNGQVVYHISGIKKRAVPLHINYSLLQAKAQAASPTVQGGVQVSRSKPNPPPVGASPPPQVMTSTSSQHSSQLTRSFSIQRPSTSQSPYPNTPTPPSHTPTPPPFQEPRPPPPPYRQPTPPQAPSPSVQTPPQVTKPNPVPAPVNPDFQRRRGSLGMSPEEMARLIAAQGQPPGQSSGQSSAPHQGQGDANMHGPLAALLKRKGSLVSGTKEPVSTSPAGLQQKNQAVLTGSSQPALPARPLPNMASPKGPEQVVLPHNGMPSVSQGAQTTAVRQVNSPNLRLPPPGLALPPPHAQVVPSVRATVGVSGTVQVQTAVPVSQPNGQLNVQTVAALPMSSPQMSIVPQTVPASVAQINQAPSTLAAASTVPPVSAAIPNLSVAQPQQLPVVSNQVTSQPNLALATNIPGQPNVVFVQAAPNIAGQNPAMPLSQPIQQASAVYPTAIHQALLGNVQVPCSSNVTQSPTVPAQNVSAAPLPMGIVFQTKNAGIPSTVILTQVPQQLPVGQTAPIQVSGTNLSGSTFIVGQVNMAPGQILQPQAANDGNKSGSIIRQLLLPKPERHDSNQRLILPKPPPSAVSQTSFSSVANVQVPPQVSPQPSSKNALPPLPVSPEPNKAVEKAANPAQQVAVPNNPDRVICSQVEVAKDVIGPNTGMHEDERRIEVIENHSRKTLEDKIASSGSFHQSGTAGGAPTDSINQSQTNNPLPVNSVDQSGTSGKEAVNQSGEGTKLPQESVDLSAEKHSGLSNGPLSTKVAQGTNDLDVPLVNGVSDSEKEDEKMQITEEKEVRTDKKTSVVAPANSTNIPNHNSMQRNELLPNGEIRTEETMNGSISAEKASGNVNHTHSVNGMASEDKQTCHANGNSTGIANSILSSPHNAQNTLVHNRTSLPNSNSLPSGVAQNVVSNTNPTATNLASSPDELHSKKAQKRPLENDVLARGIANKVGMRIVTDQRLKAEVSQNSTVNVQGNSPSLSVNVVKAGENSAFVPGSAISGPSQSLRLSAPGGASSQGAPPGSPQGTAEGGVAQNSAAGEQRRKSGNFICLWYNCESWYDTPNQVFVHAVREHVLASNIGQCLWEGCEPIKRQPWSLISHLQDKHCSKEALQVALQVFQQRQSSGARAPTPQGPPREIQCPPNAAFLAIRRMTPYQTPQKDWEEKEGPITKSVRLTATLILRNVAKHSVEGRRKIQRYEEHLSYLALSNLESANFIAKCLGFVFQPEQSESQRDNPPYVR</sequence>
<dbReference type="GO" id="GO:0003677">
    <property type="term" value="F:DNA binding"/>
    <property type="evidence" value="ECO:0000318"/>
    <property type="project" value="GO_Central"/>
</dbReference>
<feature type="compositionally biased region" description="Low complexity" evidence="5">
    <location>
        <begin position="684"/>
        <end position="712"/>
    </location>
</feature>
<feature type="region of interest" description="Disordered" evidence="5">
    <location>
        <begin position="1178"/>
        <end position="1247"/>
    </location>
</feature>
<dbReference type="RefSeq" id="XP_035663496.1">
    <property type="nucleotide sequence ID" value="XM_035807603.1"/>
</dbReference>
<dbReference type="GeneID" id="118407181"/>
<dbReference type="Gene3D" id="1.10.150.60">
    <property type="entry name" value="ARID DNA-binding domain"/>
    <property type="match status" value="1"/>
</dbReference>
<keyword evidence="8" id="KW-1185">Reference proteome</keyword>
<dbReference type="PROSITE" id="PS51526">
    <property type="entry name" value="RFX_DBD"/>
    <property type="match status" value="1"/>
</dbReference>
<dbReference type="Pfam" id="PF02257">
    <property type="entry name" value="RFX_DNA_binding"/>
    <property type="match status" value="1"/>
</dbReference>
<dbReference type="SUPFAM" id="SSF46774">
    <property type="entry name" value="ARID-like"/>
    <property type="match status" value="1"/>
</dbReference>
<dbReference type="GO" id="GO:0006355">
    <property type="term" value="P:regulation of DNA-templated transcription"/>
    <property type="evidence" value="ECO:0007669"/>
    <property type="project" value="InterPro"/>
</dbReference>
<feature type="compositionally biased region" description="Low complexity" evidence="5">
    <location>
        <begin position="1624"/>
        <end position="1641"/>
    </location>
</feature>
<dbReference type="Gene3D" id="1.25.10.10">
    <property type="entry name" value="Leucine-rich Repeat Variant"/>
    <property type="match status" value="1"/>
</dbReference>
<evidence type="ECO:0000256" key="1">
    <source>
        <dbReference type="ARBA" id="ARBA00022853"/>
    </source>
</evidence>
<organism evidence="8 9">
    <name type="scientific">Branchiostoma floridae</name>
    <name type="common">Florida lancelet</name>
    <name type="synonym">Amphioxus</name>
    <dbReference type="NCBI Taxonomy" id="7739"/>
    <lineage>
        <taxon>Eukaryota</taxon>
        <taxon>Metazoa</taxon>
        <taxon>Chordata</taxon>
        <taxon>Cephalochordata</taxon>
        <taxon>Leptocardii</taxon>
        <taxon>Amphioxiformes</taxon>
        <taxon>Branchiostomatidae</taxon>
        <taxon>Branchiostoma</taxon>
    </lineage>
</organism>
<feature type="compositionally biased region" description="Polar residues" evidence="5">
    <location>
        <begin position="836"/>
        <end position="858"/>
    </location>
</feature>
<feature type="compositionally biased region" description="Polar residues" evidence="5">
    <location>
        <begin position="1422"/>
        <end position="1435"/>
    </location>
</feature>
<dbReference type="SMART" id="SM01014">
    <property type="entry name" value="ARID"/>
    <property type="match status" value="1"/>
</dbReference>
<feature type="region of interest" description="Disordered" evidence="5">
    <location>
        <begin position="656"/>
        <end position="815"/>
    </location>
</feature>
<dbReference type="GO" id="GO:0006338">
    <property type="term" value="P:chromatin remodeling"/>
    <property type="evidence" value="ECO:0000318"/>
    <property type="project" value="GO_Central"/>
</dbReference>
<proteinExistence type="predicted"/>
<keyword evidence="2" id="KW-0805">Transcription regulation</keyword>
<keyword evidence="3" id="KW-0804">Transcription</keyword>
<dbReference type="SMART" id="SM00501">
    <property type="entry name" value="BRIGHT"/>
    <property type="match status" value="1"/>
</dbReference>
<feature type="compositionally biased region" description="Polar residues" evidence="5">
    <location>
        <begin position="656"/>
        <end position="670"/>
    </location>
</feature>
<reference evidence="9" key="3">
    <citation type="submission" date="2025-08" db="UniProtKB">
        <authorList>
            <consortium name="RefSeq"/>
        </authorList>
    </citation>
    <scope>IDENTIFICATION</scope>
</reference>
<reference evidence="9" key="1">
    <citation type="journal article" date="2016" name="Genome Biol. Evol.">
        <title>Conserved non-coding elements in the most distant genera of cephalochordates: the Goldilocks principle.</title>
        <authorList>
            <person name="Yue J.X."/>
            <person name="Kozmikova I."/>
            <person name="Ono H."/>
            <person name="Nossa C.W."/>
            <person name="Kozmik Z."/>
            <person name="Putnam N.H."/>
            <person name="Yu J.K."/>
            <person name="Holland L.Z."/>
        </authorList>
    </citation>
    <scope>NUCLEOTIDE SEQUENCE</scope>
</reference>
<name>A0A9J7HQ57_BRAFL</name>
<feature type="region of interest" description="Disordered" evidence="5">
    <location>
        <begin position="828"/>
        <end position="875"/>
    </location>
</feature>
<evidence type="ECO:0000256" key="2">
    <source>
        <dbReference type="ARBA" id="ARBA00023015"/>
    </source>
</evidence>
<dbReference type="InterPro" id="IPR016024">
    <property type="entry name" value="ARM-type_fold"/>
</dbReference>
<dbReference type="InterPro" id="IPR011989">
    <property type="entry name" value="ARM-like"/>
</dbReference>
<dbReference type="InterPro" id="IPR036390">
    <property type="entry name" value="WH_DNA-bd_sf"/>
</dbReference>
<feature type="compositionally biased region" description="Polar residues" evidence="5">
    <location>
        <begin position="1317"/>
        <end position="1349"/>
    </location>
</feature>
<dbReference type="OMA" id="NAHTAYH"/>
<dbReference type="InterPro" id="IPR001606">
    <property type="entry name" value="ARID_dom"/>
</dbReference>
<feature type="compositionally biased region" description="Polar residues" evidence="5">
    <location>
        <begin position="1199"/>
        <end position="1210"/>
    </location>
</feature>
<dbReference type="InterPro" id="IPR036388">
    <property type="entry name" value="WH-like_DNA-bd_sf"/>
</dbReference>
<feature type="compositionally biased region" description="Low complexity" evidence="5">
    <location>
        <begin position="790"/>
        <end position="811"/>
    </location>
</feature>
<protein>
    <submittedName>
        <fullName evidence="9">AT-rich interactive domain-containing protein 2-like</fullName>
    </submittedName>
</protein>
<feature type="region of interest" description="Disordered" evidence="5">
    <location>
        <begin position="1506"/>
        <end position="1555"/>
    </location>
</feature>
<evidence type="ECO:0000256" key="5">
    <source>
        <dbReference type="SAM" id="MobiDB-lite"/>
    </source>
</evidence>
<feature type="region of interest" description="Disordered" evidence="5">
    <location>
        <begin position="1619"/>
        <end position="1654"/>
    </location>
</feature>
<feature type="compositionally biased region" description="Polar residues" evidence="5">
    <location>
        <begin position="1506"/>
        <end position="1538"/>
    </location>
</feature>
<dbReference type="PROSITE" id="PS51011">
    <property type="entry name" value="ARID"/>
    <property type="match status" value="1"/>
</dbReference>
<dbReference type="GO" id="GO:0035060">
    <property type="term" value="C:brahma complex"/>
    <property type="evidence" value="ECO:0000318"/>
    <property type="project" value="GO_Central"/>
</dbReference>
<feature type="compositionally biased region" description="Low complexity" evidence="5">
    <location>
        <begin position="1211"/>
        <end position="1223"/>
    </location>
</feature>
<dbReference type="Proteomes" id="UP000001554">
    <property type="component" value="Chromosome 19"/>
</dbReference>
<feature type="compositionally biased region" description="Low complexity" evidence="5">
    <location>
        <begin position="748"/>
        <end position="758"/>
    </location>
</feature>
<dbReference type="OrthoDB" id="338531at2759"/>
<feature type="compositionally biased region" description="Pro residues" evidence="5">
    <location>
        <begin position="671"/>
        <end position="683"/>
    </location>
</feature>
<feature type="region of interest" description="Disordered" evidence="5">
    <location>
        <begin position="1302"/>
        <end position="1435"/>
    </location>
</feature>
<gene>
    <name evidence="9" type="primary">LOC118407181</name>
</gene>
<dbReference type="PANTHER" id="PTHR22970">
    <property type="entry name" value="AT-RICH INTERACTIVE DOMAIN-CONTAINING PROTEIN 2"/>
    <property type="match status" value="1"/>
</dbReference>
<feature type="compositionally biased region" description="Polar residues" evidence="5">
    <location>
        <begin position="1367"/>
        <end position="1382"/>
    </location>
</feature>
<feature type="domain" description="RFX-type winged-helix" evidence="7">
    <location>
        <begin position="563"/>
        <end position="639"/>
    </location>
</feature>
<dbReference type="SUPFAM" id="SSF46785">
    <property type="entry name" value="Winged helix' DNA-binding domain"/>
    <property type="match status" value="1"/>
</dbReference>
<dbReference type="InterPro" id="IPR052406">
    <property type="entry name" value="Chromatin_Remodeling_Comp"/>
</dbReference>
<feature type="domain" description="ARID" evidence="6">
    <location>
        <begin position="13"/>
        <end position="105"/>
    </location>
</feature>
<accession>A0A9J7HQ57</accession>
<dbReference type="Gene3D" id="1.10.10.10">
    <property type="entry name" value="Winged helix-like DNA-binding domain superfamily/Winged helix DNA-binding domain"/>
    <property type="match status" value="1"/>
</dbReference>
<feature type="compositionally biased region" description="Pro residues" evidence="5">
    <location>
        <begin position="713"/>
        <end position="747"/>
    </location>
</feature>
<reference evidence="8" key="2">
    <citation type="journal article" date="2020" name="Nat. Ecol. Evol.">
        <title>Deeply conserved synteny resolves early events in vertebrate evolution.</title>
        <authorList>
            <person name="Simakov O."/>
            <person name="Marletaz F."/>
            <person name="Yue J.X."/>
            <person name="O'Connell B."/>
            <person name="Jenkins J."/>
            <person name="Brandt A."/>
            <person name="Calef R."/>
            <person name="Tung C.H."/>
            <person name="Huang T.K."/>
            <person name="Schmutz J."/>
            <person name="Satoh N."/>
            <person name="Yu J.K."/>
            <person name="Putnam N.H."/>
            <person name="Green R.E."/>
            <person name="Rokhsar D.S."/>
        </authorList>
    </citation>
    <scope>NUCLEOTIDE SEQUENCE [LARGE SCALE GENOMIC DNA]</scope>
    <source>
        <strain evidence="8">S238N-H82</strain>
    </source>
</reference>
<feature type="compositionally biased region" description="Polar residues" evidence="5">
    <location>
        <begin position="1480"/>
        <end position="1495"/>
    </location>
</feature>
<dbReference type="Pfam" id="PF01388">
    <property type="entry name" value="ARID"/>
    <property type="match status" value="1"/>
</dbReference>
<evidence type="ECO:0000256" key="3">
    <source>
        <dbReference type="ARBA" id="ARBA00023163"/>
    </source>
</evidence>
<keyword evidence="1" id="KW-0156">Chromatin regulator</keyword>
<evidence type="ECO:0000259" key="7">
    <source>
        <dbReference type="PROSITE" id="PS51526"/>
    </source>
</evidence>
<evidence type="ECO:0000313" key="8">
    <source>
        <dbReference type="Proteomes" id="UP000001554"/>
    </source>
</evidence>
<evidence type="ECO:0000313" key="9">
    <source>
        <dbReference type="RefSeq" id="XP_035663496.1"/>
    </source>
</evidence>
<dbReference type="InterPro" id="IPR003150">
    <property type="entry name" value="DNA-bd_RFX"/>
</dbReference>
<dbReference type="KEGG" id="bfo:118407181"/>
<feature type="region of interest" description="Disordered" evidence="5">
    <location>
        <begin position="1476"/>
        <end position="1495"/>
    </location>
</feature>
<dbReference type="CDD" id="cd16866">
    <property type="entry name" value="ARID_ARID2"/>
    <property type="match status" value="1"/>
</dbReference>
<dbReference type="InterPro" id="IPR036431">
    <property type="entry name" value="ARID_dom_sf"/>
</dbReference>
<feature type="compositionally biased region" description="Basic and acidic residues" evidence="5">
    <location>
        <begin position="1394"/>
        <end position="1416"/>
    </location>
</feature>
<evidence type="ECO:0000259" key="6">
    <source>
        <dbReference type="PROSITE" id="PS51011"/>
    </source>
</evidence>
<dbReference type="PANTHER" id="PTHR22970:SF14">
    <property type="entry name" value="AT-RICH INTERACTIVE DOMAIN-CONTAINING PROTEIN 2"/>
    <property type="match status" value="1"/>
</dbReference>
<keyword evidence="4" id="KW-0539">Nucleus</keyword>
<evidence type="ECO:0000256" key="4">
    <source>
        <dbReference type="ARBA" id="ARBA00023242"/>
    </source>
</evidence>
<dbReference type="SUPFAM" id="SSF48371">
    <property type="entry name" value="ARM repeat"/>
    <property type="match status" value="1"/>
</dbReference>